<reference evidence="1" key="2">
    <citation type="journal article" date="2020" name="Nat. Commun.">
        <title>Large-scale genome sequencing of mycorrhizal fungi provides insights into the early evolution of symbiotic traits.</title>
        <authorList>
            <person name="Miyauchi S."/>
            <person name="Kiss E."/>
            <person name="Kuo A."/>
            <person name="Drula E."/>
            <person name="Kohler A."/>
            <person name="Sanchez-Garcia M."/>
            <person name="Morin E."/>
            <person name="Andreopoulos B."/>
            <person name="Barry K.W."/>
            <person name="Bonito G."/>
            <person name="Buee M."/>
            <person name="Carver A."/>
            <person name="Chen C."/>
            <person name="Cichocki N."/>
            <person name="Clum A."/>
            <person name="Culley D."/>
            <person name="Crous P.W."/>
            <person name="Fauchery L."/>
            <person name="Girlanda M."/>
            <person name="Hayes R.D."/>
            <person name="Keri Z."/>
            <person name="LaButti K."/>
            <person name="Lipzen A."/>
            <person name="Lombard V."/>
            <person name="Magnuson J."/>
            <person name="Maillard F."/>
            <person name="Murat C."/>
            <person name="Nolan M."/>
            <person name="Ohm R.A."/>
            <person name="Pangilinan J."/>
            <person name="Pereira M.F."/>
            <person name="Perotto S."/>
            <person name="Peter M."/>
            <person name="Pfister S."/>
            <person name="Riley R."/>
            <person name="Sitrit Y."/>
            <person name="Stielow J.B."/>
            <person name="Szollosi G."/>
            <person name="Zifcakova L."/>
            <person name="Stursova M."/>
            <person name="Spatafora J.W."/>
            <person name="Tedersoo L."/>
            <person name="Vaario L.M."/>
            <person name="Yamada A."/>
            <person name="Yan M."/>
            <person name="Wang P."/>
            <person name="Xu J."/>
            <person name="Bruns T."/>
            <person name="Baldrian P."/>
            <person name="Vilgalys R."/>
            <person name="Dunand C."/>
            <person name="Henrissat B."/>
            <person name="Grigoriev I.V."/>
            <person name="Hibbett D."/>
            <person name="Nagy L.G."/>
            <person name="Martin F.M."/>
        </authorList>
    </citation>
    <scope>NUCLEOTIDE SEQUENCE</scope>
    <source>
        <strain evidence="1">P2</strain>
    </source>
</reference>
<comment type="caution">
    <text evidence="1">The sequence shown here is derived from an EMBL/GenBank/DDBJ whole genome shotgun (WGS) entry which is preliminary data.</text>
</comment>
<dbReference type="EMBL" id="MU118007">
    <property type="protein sequence ID" value="KAF9648797.1"/>
    <property type="molecule type" value="Genomic_DNA"/>
</dbReference>
<evidence type="ECO:0000313" key="2">
    <source>
        <dbReference type="Proteomes" id="UP000886501"/>
    </source>
</evidence>
<organism evidence="1 2">
    <name type="scientific">Thelephora ganbajun</name>
    <name type="common">Ganba fungus</name>
    <dbReference type="NCBI Taxonomy" id="370292"/>
    <lineage>
        <taxon>Eukaryota</taxon>
        <taxon>Fungi</taxon>
        <taxon>Dikarya</taxon>
        <taxon>Basidiomycota</taxon>
        <taxon>Agaricomycotina</taxon>
        <taxon>Agaricomycetes</taxon>
        <taxon>Thelephorales</taxon>
        <taxon>Thelephoraceae</taxon>
        <taxon>Thelephora</taxon>
    </lineage>
</organism>
<proteinExistence type="predicted"/>
<sequence>MAAGNPPLRLLDLPIEILENIVLRLCAQGILKLRILNRAFRDLIDVSPAVQYRVDLFSAALEDDPRNASLVLADRRAHLEDYRSRWDRFGQAKQSSVELPPHTQRVIDGEVLACIQEAADGKIDVTFIRLPSVSRGIPRKRWTVRGLPKNGAELKMYPRLDLLVLPEILGGGRAFQIHLLRLSDGRSHPLAPVDPTVFHVDYGQGKAITKLVALITEHRLVVVAAVRRALRWQDHGGVLIWDWRNGHKMLKSYGLCVTEAQVIDDYRVLWITKPSELSKDGVLVLWDTSGPQPRQSMFEMPSNKLDVVYIPERLMTSASIQSGIGLHRADPNQRIVGVVCQGSYGDVRLDDYYMITISTADLCAYASAQNAGESKIRWEKWQSSATIVRIDLKITTVTCISGSRFFAVVKGVSYTAYATLLRIYDFSPGARGRRHTERPAVKNLIVNAGRMVKQVGTASWDFSEDNLLMFNTHIATRKVTLHLWTM</sequence>
<evidence type="ECO:0000313" key="1">
    <source>
        <dbReference type="EMBL" id="KAF9648797.1"/>
    </source>
</evidence>
<protein>
    <submittedName>
        <fullName evidence="1">Uncharacterized protein</fullName>
    </submittedName>
</protein>
<accession>A0ACB6ZGR8</accession>
<gene>
    <name evidence="1" type="ORF">BDM02DRAFT_2056462</name>
</gene>
<reference evidence="1" key="1">
    <citation type="submission" date="2019-10" db="EMBL/GenBank/DDBJ databases">
        <authorList>
            <consortium name="DOE Joint Genome Institute"/>
            <person name="Kuo A."/>
            <person name="Miyauchi S."/>
            <person name="Kiss E."/>
            <person name="Drula E."/>
            <person name="Kohler A."/>
            <person name="Sanchez-Garcia M."/>
            <person name="Andreopoulos B."/>
            <person name="Barry K.W."/>
            <person name="Bonito G."/>
            <person name="Buee M."/>
            <person name="Carver A."/>
            <person name="Chen C."/>
            <person name="Cichocki N."/>
            <person name="Clum A."/>
            <person name="Culley D."/>
            <person name="Crous P.W."/>
            <person name="Fauchery L."/>
            <person name="Girlanda M."/>
            <person name="Hayes R."/>
            <person name="Keri Z."/>
            <person name="Labutti K."/>
            <person name="Lipzen A."/>
            <person name="Lombard V."/>
            <person name="Magnuson J."/>
            <person name="Maillard F."/>
            <person name="Morin E."/>
            <person name="Murat C."/>
            <person name="Nolan M."/>
            <person name="Ohm R."/>
            <person name="Pangilinan J."/>
            <person name="Pereira M."/>
            <person name="Perotto S."/>
            <person name="Peter M."/>
            <person name="Riley R."/>
            <person name="Sitrit Y."/>
            <person name="Stielow B."/>
            <person name="Szollosi G."/>
            <person name="Zifcakova L."/>
            <person name="Stursova M."/>
            <person name="Spatafora J.W."/>
            <person name="Tedersoo L."/>
            <person name="Vaario L.-M."/>
            <person name="Yamada A."/>
            <person name="Yan M."/>
            <person name="Wang P."/>
            <person name="Xu J."/>
            <person name="Bruns T."/>
            <person name="Baldrian P."/>
            <person name="Vilgalys R."/>
            <person name="Henrissat B."/>
            <person name="Grigoriev I.V."/>
            <person name="Hibbett D."/>
            <person name="Nagy L.G."/>
            <person name="Martin F.M."/>
        </authorList>
    </citation>
    <scope>NUCLEOTIDE SEQUENCE</scope>
    <source>
        <strain evidence="1">P2</strain>
    </source>
</reference>
<dbReference type="Proteomes" id="UP000886501">
    <property type="component" value="Unassembled WGS sequence"/>
</dbReference>
<name>A0ACB6ZGR8_THEGA</name>
<keyword evidence="2" id="KW-1185">Reference proteome</keyword>